<evidence type="ECO:0008006" key="4">
    <source>
        <dbReference type="Google" id="ProtNLM"/>
    </source>
</evidence>
<dbReference type="RefSeq" id="WP_267461194.1">
    <property type="nucleotide sequence ID" value="NZ_AP024926.1"/>
</dbReference>
<dbReference type="EMBL" id="AP024926">
    <property type="protein sequence ID" value="BCZ86761.1"/>
    <property type="molecule type" value="Genomic_DNA"/>
</dbReference>
<feature type="region of interest" description="Disordered" evidence="1">
    <location>
        <begin position="361"/>
        <end position="389"/>
    </location>
</feature>
<gene>
    <name evidence="2" type="ORF">TthAA11_09430</name>
</gene>
<dbReference type="InterPro" id="IPR027417">
    <property type="entry name" value="P-loop_NTPase"/>
</dbReference>
<sequence>MFRVIPAHQLPPRLEVSWLWEGMVAQGTLALLGGPGGVGKSTLVAALEVAVAAGVPFLEREVAQGEVLHLDYDTDARLQGPWYARVAAGLGVNGEALGRIRYLEPENPTRGLGEEGLKALLEMARQGPALLVLDSWSALFPFVDARRSDHVAEVMGYLKGIAKAGPAVLLLDHTPKPVQGITALERGVAGSFYKLAGARSAFLLTRVAPKLTGGRDVLKLDTLKNNLAPLEDPLGIERIWKGDALAFALTDLPEEEARPSKAERAKRAVLELLEEGPKPRKEVIRLVAERANAGERTTEEALRALVQAGAVERLTLGGQGGAVAYRLKAPSEPAGLPQTPLRDSAALRKTDSCDEEGQRFSANGLAENRGFAENPLSPEGGLEEGWTWL</sequence>
<reference evidence="2" key="1">
    <citation type="submission" date="2021-07" db="EMBL/GenBank/DDBJ databases">
        <title>Complete genome sequences of four Thermus thermophilus strains isolated from Arima Hot Spring in Japan.</title>
        <authorList>
            <person name="Tomariguchi N."/>
            <person name="Ueno Y."/>
            <person name="Miyazaki K."/>
        </authorList>
    </citation>
    <scope>NUCLEOTIDE SEQUENCE</scope>
    <source>
        <strain evidence="2">AA1-1</strain>
    </source>
</reference>
<dbReference type="Gene3D" id="3.40.50.300">
    <property type="entry name" value="P-loop containing nucleotide triphosphate hydrolases"/>
    <property type="match status" value="1"/>
</dbReference>
<organism evidence="2 3">
    <name type="scientific">Thermus thermophilus</name>
    <dbReference type="NCBI Taxonomy" id="274"/>
    <lineage>
        <taxon>Bacteria</taxon>
        <taxon>Thermotogati</taxon>
        <taxon>Deinococcota</taxon>
        <taxon>Deinococci</taxon>
        <taxon>Thermales</taxon>
        <taxon>Thermaceae</taxon>
        <taxon>Thermus</taxon>
    </lineage>
</organism>
<name>A0AAD1KUP1_THETH</name>
<accession>A0AAD1KUP1</accession>
<evidence type="ECO:0000256" key="1">
    <source>
        <dbReference type="SAM" id="MobiDB-lite"/>
    </source>
</evidence>
<evidence type="ECO:0000313" key="3">
    <source>
        <dbReference type="Proteomes" id="UP000825379"/>
    </source>
</evidence>
<protein>
    <recommendedName>
        <fullName evidence="4">AAA+ ATPase domain-containing protein</fullName>
    </recommendedName>
</protein>
<evidence type="ECO:0000313" key="2">
    <source>
        <dbReference type="EMBL" id="BCZ86761.1"/>
    </source>
</evidence>
<dbReference type="SUPFAM" id="SSF52540">
    <property type="entry name" value="P-loop containing nucleoside triphosphate hydrolases"/>
    <property type="match status" value="1"/>
</dbReference>
<dbReference type="AlphaFoldDB" id="A0AAD1KUP1"/>
<dbReference type="Pfam" id="PF13481">
    <property type="entry name" value="AAA_25"/>
    <property type="match status" value="1"/>
</dbReference>
<dbReference type="Proteomes" id="UP000825379">
    <property type="component" value="Chromosome"/>
</dbReference>
<proteinExistence type="predicted"/>